<gene>
    <name evidence="2" type="ORF">GR183_16435</name>
</gene>
<protein>
    <submittedName>
        <fullName evidence="2">Uncharacterized protein</fullName>
    </submittedName>
</protein>
<dbReference type="Proteomes" id="UP000433101">
    <property type="component" value="Unassembled WGS sequence"/>
</dbReference>
<evidence type="ECO:0000313" key="3">
    <source>
        <dbReference type="Proteomes" id="UP000433101"/>
    </source>
</evidence>
<dbReference type="RefSeq" id="WP_160776716.1">
    <property type="nucleotide sequence ID" value="NZ_WUMV01000007.1"/>
</dbReference>
<name>A0A7X3LWP3_9HYPH</name>
<evidence type="ECO:0000256" key="1">
    <source>
        <dbReference type="SAM" id="SignalP"/>
    </source>
</evidence>
<proteinExistence type="predicted"/>
<keyword evidence="3" id="KW-1185">Reference proteome</keyword>
<evidence type="ECO:0000313" key="2">
    <source>
        <dbReference type="EMBL" id="MXN66504.1"/>
    </source>
</evidence>
<feature type="chain" id="PRO_5030719346" evidence="1">
    <location>
        <begin position="20"/>
        <end position="255"/>
    </location>
</feature>
<reference evidence="2 3" key="1">
    <citation type="submission" date="2019-12" db="EMBL/GenBank/DDBJ databases">
        <authorList>
            <person name="Li M."/>
        </authorList>
    </citation>
    <scope>NUCLEOTIDE SEQUENCE [LARGE SCALE GENOMIC DNA]</scope>
    <source>
        <strain evidence="2 3">GBMRC 2046</strain>
    </source>
</reference>
<feature type="signal peptide" evidence="1">
    <location>
        <begin position="1"/>
        <end position="19"/>
    </location>
</feature>
<dbReference type="EMBL" id="WUMV01000007">
    <property type="protein sequence ID" value="MXN66504.1"/>
    <property type="molecule type" value="Genomic_DNA"/>
</dbReference>
<dbReference type="AlphaFoldDB" id="A0A7X3LWP3"/>
<organism evidence="2 3">
    <name type="scientific">Stappia sediminis</name>
    <dbReference type="NCBI Taxonomy" id="2692190"/>
    <lineage>
        <taxon>Bacteria</taxon>
        <taxon>Pseudomonadati</taxon>
        <taxon>Pseudomonadota</taxon>
        <taxon>Alphaproteobacteria</taxon>
        <taxon>Hyphomicrobiales</taxon>
        <taxon>Stappiaceae</taxon>
        <taxon>Stappia</taxon>
    </lineage>
</organism>
<accession>A0A7X3LWP3</accession>
<comment type="caution">
    <text evidence="2">The sequence shown here is derived from an EMBL/GenBank/DDBJ whole genome shotgun (WGS) entry which is preliminary data.</text>
</comment>
<sequence>MYIRYISLIAFLITNSAHAAEQNCLPYYKENYHITDQNNLIFSKKDGIMRVSKHDEKQSYKNKQGAIIETNFTLANLTDFQVPWDLNTIIAQVQFSRNLPLTREKKYSLVEGLDYRRAVDENDILLVYSSMLAEFEKELKYISDGKQLISFGREDTCKILRTEFNHEIQKGIIAIPNGSKISKYKKCLYTGLLVYYGLGNFNELYSEKYHKIESDSYSFRWPLVTELRVLYDEKIYKGMSLSQVEALIKQLPCKQ</sequence>
<keyword evidence="1" id="KW-0732">Signal</keyword>